<organism evidence="1 2">
    <name type="scientific">Arenimonas fontis</name>
    <dbReference type="NCBI Taxonomy" id="2608255"/>
    <lineage>
        <taxon>Bacteria</taxon>
        <taxon>Pseudomonadati</taxon>
        <taxon>Pseudomonadota</taxon>
        <taxon>Gammaproteobacteria</taxon>
        <taxon>Lysobacterales</taxon>
        <taxon>Lysobacteraceae</taxon>
        <taxon>Arenimonas</taxon>
    </lineage>
</organism>
<protein>
    <recommendedName>
        <fullName evidence="3">Cro/Cl family transcriptional regulator</fullName>
    </recommendedName>
</protein>
<dbReference type="Proteomes" id="UP000322165">
    <property type="component" value="Unassembled WGS sequence"/>
</dbReference>
<dbReference type="Pfam" id="PF14549">
    <property type="entry name" value="P22_Cro"/>
    <property type="match status" value="1"/>
</dbReference>
<dbReference type="RefSeq" id="WP_149860273.1">
    <property type="nucleotide sequence ID" value="NZ_VUOD01000003.1"/>
</dbReference>
<sequence length="70" mass="7262">MDIHPITKAEAIAAYGGNASALARALGITPSAIYQWPEGPVAEVHALKLRFVLKPDVFGQMGQGTGSEAA</sequence>
<reference evidence="1 2" key="2">
    <citation type="submission" date="2019-09" db="EMBL/GenBank/DDBJ databases">
        <authorList>
            <person name="Mazur A."/>
        </authorList>
    </citation>
    <scope>NUCLEOTIDE SEQUENCE [LARGE SCALE GENOMIC DNA]</scope>
    <source>
        <strain evidence="1 2">3729k</strain>
    </source>
</reference>
<keyword evidence="2" id="KW-1185">Reference proteome</keyword>
<dbReference type="InterPro" id="IPR010982">
    <property type="entry name" value="Lambda_DNA-bd_dom_sf"/>
</dbReference>
<gene>
    <name evidence="1" type="ORF">F0415_05915</name>
</gene>
<evidence type="ECO:0000313" key="1">
    <source>
        <dbReference type="EMBL" id="KAA2285447.1"/>
    </source>
</evidence>
<reference evidence="1 2" key="1">
    <citation type="submission" date="2019-09" db="EMBL/GenBank/DDBJ databases">
        <title>Arenimonas chukotkensis sp. nov., a bacterium isolated from Chukotka hot spring, Arctic region, Russia.</title>
        <authorList>
            <person name="Zayulina K.S."/>
            <person name="Prokofeva M.I."/>
            <person name="Elcheninov A.G."/>
            <person name="Novikov A."/>
            <person name="Kochetkova T.V."/>
            <person name="Kublanov I.V."/>
        </authorList>
    </citation>
    <scope>NUCLEOTIDE SEQUENCE [LARGE SCALE GENOMIC DNA]</scope>
    <source>
        <strain evidence="1 2">3729k</strain>
    </source>
</reference>
<evidence type="ECO:0008006" key="3">
    <source>
        <dbReference type="Google" id="ProtNLM"/>
    </source>
</evidence>
<comment type="caution">
    <text evidence="1">The sequence shown here is derived from an EMBL/GenBank/DDBJ whole genome shotgun (WGS) entry which is preliminary data.</text>
</comment>
<dbReference type="GO" id="GO:0003677">
    <property type="term" value="F:DNA binding"/>
    <property type="evidence" value="ECO:0007669"/>
    <property type="project" value="InterPro"/>
</dbReference>
<evidence type="ECO:0000313" key="2">
    <source>
        <dbReference type="Proteomes" id="UP000322165"/>
    </source>
</evidence>
<dbReference type="AlphaFoldDB" id="A0A5B2ZBT0"/>
<dbReference type="SUPFAM" id="SSF47413">
    <property type="entry name" value="lambda repressor-like DNA-binding domains"/>
    <property type="match status" value="1"/>
</dbReference>
<accession>A0A5B2ZBT0</accession>
<dbReference type="Gene3D" id="1.10.260.40">
    <property type="entry name" value="lambda repressor-like DNA-binding domains"/>
    <property type="match status" value="1"/>
</dbReference>
<name>A0A5B2ZBT0_9GAMM</name>
<dbReference type="EMBL" id="VUOD01000003">
    <property type="protein sequence ID" value="KAA2285447.1"/>
    <property type="molecule type" value="Genomic_DNA"/>
</dbReference>
<proteinExistence type="predicted"/>